<dbReference type="EMBL" id="QBLH01002097">
    <property type="protein sequence ID" value="TGZ49817.1"/>
    <property type="molecule type" value="Genomic_DNA"/>
</dbReference>
<organism evidence="1 2">
    <name type="scientific">Temnothorax longispinosus</name>
    <dbReference type="NCBI Taxonomy" id="300112"/>
    <lineage>
        <taxon>Eukaryota</taxon>
        <taxon>Metazoa</taxon>
        <taxon>Ecdysozoa</taxon>
        <taxon>Arthropoda</taxon>
        <taxon>Hexapoda</taxon>
        <taxon>Insecta</taxon>
        <taxon>Pterygota</taxon>
        <taxon>Neoptera</taxon>
        <taxon>Endopterygota</taxon>
        <taxon>Hymenoptera</taxon>
        <taxon>Apocrita</taxon>
        <taxon>Aculeata</taxon>
        <taxon>Formicoidea</taxon>
        <taxon>Formicidae</taxon>
        <taxon>Myrmicinae</taxon>
        <taxon>Temnothorax</taxon>
    </lineage>
</organism>
<dbReference type="Proteomes" id="UP000310200">
    <property type="component" value="Unassembled WGS sequence"/>
</dbReference>
<protein>
    <submittedName>
        <fullName evidence="1">Uncharacterized protein</fullName>
    </submittedName>
</protein>
<dbReference type="AlphaFoldDB" id="A0A4S2KPG0"/>
<name>A0A4S2KPG0_9HYME</name>
<evidence type="ECO:0000313" key="2">
    <source>
        <dbReference type="Proteomes" id="UP000310200"/>
    </source>
</evidence>
<proteinExistence type="predicted"/>
<dbReference type="STRING" id="300112.A0A4S2KPG0"/>
<comment type="caution">
    <text evidence="1">The sequence shown here is derived from an EMBL/GenBank/DDBJ whole genome shotgun (WGS) entry which is preliminary data.</text>
</comment>
<keyword evidence="2" id="KW-1185">Reference proteome</keyword>
<reference evidence="1 2" key="1">
    <citation type="journal article" date="2019" name="Philos. Trans. R. Soc. Lond., B, Biol. Sci.">
        <title>Ant behaviour and brain gene expression of defending hosts depend on the ecological success of the intruding social parasite.</title>
        <authorList>
            <person name="Kaur R."/>
            <person name="Stoldt M."/>
            <person name="Jongepier E."/>
            <person name="Feldmeyer B."/>
            <person name="Menzel F."/>
            <person name="Bornberg-Bauer E."/>
            <person name="Foitzik S."/>
        </authorList>
    </citation>
    <scope>NUCLEOTIDE SEQUENCE [LARGE SCALE GENOMIC DNA]</scope>
    <source>
        <tissue evidence="1">Whole body</tissue>
    </source>
</reference>
<accession>A0A4S2KPG0</accession>
<evidence type="ECO:0000313" key="1">
    <source>
        <dbReference type="EMBL" id="TGZ49817.1"/>
    </source>
</evidence>
<gene>
    <name evidence="1" type="ORF">DBV15_06221</name>
</gene>
<sequence length="306" mass="35396">MYQKQWTVKALEMDLQHSGNGTGQCKPFKMIYIFTLFMLLHARKEIITHRSAIVIIDPKKSHYSKRLSDIVALIAKERNPRDSLADATTARCAFFASPEISIRSVVHFEVTPSIRFLQVGAPCMRIGFILPYALFRRNFLMAEKQATWKVKRIDRWVEGEEGGSSRYAFLYYAVELIRADVGKENLHPKEFTLGIRTPARRYVRYSELSNLAEIVVDHLYLNWKIPSAIFYSNRSNDKEIMERHAAHLVWSSVGISTKRDTQSDRLARDVLPFVPEPKFFMAFRTAVTTVTLTRDVTTRDELLVEE</sequence>